<dbReference type="PANTHER" id="PTHR35073">
    <property type="entry name" value="OTOSPIRALIN"/>
    <property type="match status" value="1"/>
</dbReference>
<gene>
    <name evidence="1" type="primary">OTOS</name>
</gene>
<dbReference type="eggNOG" id="ENOG502S3R4">
    <property type="taxonomic scope" value="Eukaryota"/>
</dbReference>
<dbReference type="GO" id="GO:0007605">
    <property type="term" value="P:sensory perception of sound"/>
    <property type="evidence" value="ECO:0000318"/>
    <property type="project" value="GO_Central"/>
</dbReference>
<dbReference type="GeneTree" id="ENSGT00390000011600"/>
<protein>
    <submittedName>
        <fullName evidence="1">Otospiralin</fullName>
    </submittedName>
</protein>
<dbReference type="Ensembl" id="ENSACAT00000002397.3">
    <property type="protein sequence ID" value="ENSACAP00000002337.3"/>
    <property type="gene ID" value="ENSACAG00000002457.3"/>
</dbReference>
<evidence type="ECO:0000313" key="2">
    <source>
        <dbReference type="Proteomes" id="UP000001646"/>
    </source>
</evidence>
<dbReference type="InParanoid" id="G1KAP8"/>
<dbReference type="Proteomes" id="UP000001646">
    <property type="component" value="Chromosome 3"/>
</dbReference>
<dbReference type="InterPro" id="IPR028224">
    <property type="entry name" value="Otospiralin"/>
</dbReference>
<sequence length="83" mass="10097">FRFLLPPSLSFSNLLFFLIDIQIEINFIDYMPYWPFMSNDFWGYVEYFRDLGAYNRINEMARTFFAHHPIGNILGYDVPYKEH</sequence>
<organism evidence="1 2">
    <name type="scientific">Anolis carolinensis</name>
    <name type="common">Green anole</name>
    <name type="synonym">American chameleon</name>
    <dbReference type="NCBI Taxonomy" id="28377"/>
    <lineage>
        <taxon>Eukaryota</taxon>
        <taxon>Metazoa</taxon>
        <taxon>Chordata</taxon>
        <taxon>Craniata</taxon>
        <taxon>Vertebrata</taxon>
        <taxon>Euteleostomi</taxon>
        <taxon>Lepidosauria</taxon>
        <taxon>Squamata</taxon>
        <taxon>Bifurcata</taxon>
        <taxon>Unidentata</taxon>
        <taxon>Episquamata</taxon>
        <taxon>Toxicofera</taxon>
        <taxon>Iguania</taxon>
        <taxon>Dactyloidae</taxon>
        <taxon>Anolis</taxon>
    </lineage>
</organism>
<reference evidence="1" key="3">
    <citation type="submission" date="2025-09" db="UniProtKB">
        <authorList>
            <consortium name="Ensembl"/>
        </authorList>
    </citation>
    <scope>IDENTIFICATION</scope>
</reference>
<name>G1KAP8_ANOCA</name>
<dbReference type="Pfam" id="PF15182">
    <property type="entry name" value="OTOS"/>
    <property type="match status" value="1"/>
</dbReference>
<proteinExistence type="predicted"/>
<keyword evidence="2" id="KW-1185">Reference proteome</keyword>
<dbReference type="AlphaFoldDB" id="G1KAP8"/>
<reference evidence="1" key="2">
    <citation type="submission" date="2025-08" db="UniProtKB">
        <authorList>
            <consortium name="Ensembl"/>
        </authorList>
    </citation>
    <scope>IDENTIFICATION</scope>
</reference>
<evidence type="ECO:0000313" key="1">
    <source>
        <dbReference type="Ensembl" id="ENSACAP00000002337.3"/>
    </source>
</evidence>
<reference evidence="1 2" key="1">
    <citation type="submission" date="2009-12" db="EMBL/GenBank/DDBJ databases">
        <title>The Genome Sequence of Anolis carolinensis (Green Anole Lizard).</title>
        <authorList>
            <consortium name="The Genome Sequencing Platform"/>
            <person name="Di Palma F."/>
            <person name="Alfoldi J."/>
            <person name="Heiman D."/>
            <person name="Young S."/>
            <person name="Grabherr M."/>
            <person name="Johnson J."/>
            <person name="Lander E.S."/>
            <person name="Lindblad-Toh K."/>
        </authorList>
    </citation>
    <scope>NUCLEOTIDE SEQUENCE [LARGE SCALE GENOMIC DNA]</scope>
    <source>
        <strain evidence="1 2">JBL SC #1</strain>
    </source>
</reference>
<accession>G1KAP8</accession>
<dbReference type="PANTHER" id="PTHR35073:SF1">
    <property type="entry name" value="OTOSPIRALIN"/>
    <property type="match status" value="1"/>
</dbReference>
<dbReference type="STRING" id="28377.ENSACAP00000002337"/>
<dbReference type="Bgee" id="ENSACAG00000002457">
    <property type="expression patterns" value="Expressed in lung and 6 other cell types or tissues"/>
</dbReference>
<dbReference type="HOGENOM" id="CLU_170470_1_0_1"/>